<name>A0A0L0UIA9_9BASI</name>
<evidence type="ECO:0000313" key="1">
    <source>
        <dbReference type="EMBL" id="KNE86439.1"/>
    </source>
</evidence>
<feature type="non-terminal residue" evidence="1">
    <location>
        <position position="1"/>
    </location>
</feature>
<comment type="caution">
    <text evidence="1">The sequence shown here is derived from an EMBL/GenBank/DDBJ whole genome shotgun (WGS) entry which is preliminary data.</text>
</comment>
<dbReference type="AlphaFoldDB" id="A0A0L0UIA9"/>
<proteinExistence type="predicted"/>
<accession>A0A0L0UIA9</accession>
<keyword evidence="2" id="KW-1185">Reference proteome</keyword>
<dbReference type="EMBL" id="AJIL01009666">
    <property type="protein sequence ID" value="KNE86439.1"/>
    <property type="molecule type" value="Genomic_DNA"/>
</dbReference>
<gene>
    <name evidence="1" type="ORF">PSTG_20200</name>
</gene>
<dbReference type="OrthoDB" id="10461442at2759"/>
<organism evidence="1 2">
    <name type="scientific">Puccinia striiformis f. sp. tritici PST-78</name>
    <dbReference type="NCBI Taxonomy" id="1165861"/>
    <lineage>
        <taxon>Eukaryota</taxon>
        <taxon>Fungi</taxon>
        <taxon>Dikarya</taxon>
        <taxon>Basidiomycota</taxon>
        <taxon>Pucciniomycotina</taxon>
        <taxon>Pucciniomycetes</taxon>
        <taxon>Pucciniales</taxon>
        <taxon>Pucciniaceae</taxon>
        <taxon>Puccinia</taxon>
    </lineage>
</organism>
<reference evidence="2" key="1">
    <citation type="submission" date="2014-03" db="EMBL/GenBank/DDBJ databases">
        <title>The Genome Sequence of Puccinia striiformis f. sp. tritici PST-78.</title>
        <authorList>
            <consortium name="The Broad Institute Genome Sequencing Platform"/>
            <person name="Cuomo C."/>
            <person name="Hulbert S."/>
            <person name="Chen X."/>
            <person name="Walker B."/>
            <person name="Young S.K."/>
            <person name="Zeng Q."/>
            <person name="Gargeya S."/>
            <person name="Fitzgerald M."/>
            <person name="Haas B."/>
            <person name="Abouelleil A."/>
            <person name="Alvarado L."/>
            <person name="Arachchi H.M."/>
            <person name="Berlin A.M."/>
            <person name="Chapman S.B."/>
            <person name="Goldberg J."/>
            <person name="Griggs A."/>
            <person name="Gujja S."/>
            <person name="Hansen M."/>
            <person name="Howarth C."/>
            <person name="Imamovic A."/>
            <person name="Larimer J."/>
            <person name="McCowan C."/>
            <person name="Montmayeur A."/>
            <person name="Murphy C."/>
            <person name="Neiman D."/>
            <person name="Pearson M."/>
            <person name="Priest M."/>
            <person name="Roberts A."/>
            <person name="Saif S."/>
            <person name="Shea T."/>
            <person name="Sisk P."/>
            <person name="Sykes S."/>
            <person name="Wortman J."/>
            <person name="Nusbaum C."/>
            <person name="Birren B."/>
        </authorList>
    </citation>
    <scope>NUCLEOTIDE SEQUENCE [LARGE SCALE GENOMIC DNA]</scope>
    <source>
        <strain evidence="2">race PST-78</strain>
    </source>
</reference>
<evidence type="ECO:0000313" key="2">
    <source>
        <dbReference type="Proteomes" id="UP000054564"/>
    </source>
</evidence>
<dbReference type="Proteomes" id="UP000054564">
    <property type="component" value="Unassembled WGS sequence"/>
</dbReference>
<sequence>TFSEWTQNHQGSYSTLKVEYKFKKLAKWLQVYKADGDALITEDGFLVALRYDIQVRTNAFAHRVGL</sequence>
<protein>
    <submittedName>
        <fullName evidence="1">Uncharacterized protein</fullName>
    </submittedName>
</protein>